<dbReference type="GO" id="GO:0030133">
    <property type="term" value="C:transport vesicle"/>
    <property type="evidence" value="ECO:0007669"/>
    <property type="project" value="InterPro"/>
</dbReference>
<dbReference type="Proteomes" id="UP000726737">
    <property type="component" value="Unassembled WGS sequence"/>
</dbReference>
<evidence type="ECO:0000313" key="4">
    <source>
        <dbReference type="Proteomes" id="UP000726737"/>
    </source>
</evidence>
<comment type="similarity">
    <text evidence="1">Belongs to the BLOC1S5 family.</text>
</comment>
<comment type="caution">
    <text evidence="3">The sequence shown here is derived from an EMBL/GenBank/DDBJ whole genome shotgun (WGS) entry which is preliminary data.</text>
</comment>
<keyword evidence="4" id="KW-1185">Reference proteome</keyword>
<dbReference type="EMBL" id="JAAAJA010000407">
    <property type="protein sequence ID" value="KAG0254354.1"/>
    <property type="molecule type" value="Genomic_DNA"/>
</dbReference>
<evidence type="ECO:0000313" key="3">
    <source>
        <dbReference type="EMBL" id="KAG0254354.1"/>
    </source>
</evidence>
<reference evidence="3" key="1">
    <citation type="journal article" date="2020" name="Fungal Divers.">
        <title>Resolving the Mortierellaceae phylogeny through synthesis of multi-gene phylogenetics and phylogenomics.</title>
        <authorList>
            <person name="Vandepol N."/>
            <person name="Liber J."/>
            <person name="Desiro A."/>
            <person name="Na H."/>
            <person name="Kennedy M."/>
            <person name="Barry K."/>
            <person name="Grigoriev I.V."/>
            <person name="Miller A.N."/>
            <person name="O'Donnell K."/>
            <person name="Stajich J.E."/>
            <person name="Bonito G."/>
        </authorList>
    </citation>
    <scope>NUCLEOTIDE SEQUENCE</scope>
    <source>
        <strain evidence="3">KOD948</strain>
    </source>
</reference>
<sequence>DPQTNVDQAVNTFVQEFETKRTVLSLQDDRAVSTLQDVPQRLDSAKKDLDVKLEGTSTRARTVLEKLQLLQSVIESSQKQGKDANPAQTAKAAFLKDITDAKEAFDQEMALRHADVVKQYVGSVVQQMDHY</sequence>
<dbReference type="OrthoDB" id="2426959at2759"/>
<dbReference type="GO" id="GO:0031083">
    <property type="term" value="C:BLOC-1 complex"/>
    <property type="evidence" value="ECO:0007669"/>
    <property type="project" value="InterPro"/>
</dbReference>
<gene>
    <name evidence="3" type="ORF">BG011_005816</name>
</gene>
<dbReference type="InterPro" id="IPR017243">
    <property type="entry name" value="Bloc1s5"/>
</dbReference>
<proteinExistence type="inferred from homology"/>
<dbReference type="AlphaFoldDB" id="A0A9P6PXS6"/>
<evidence type="ECO:0000256" key="2">
    <source>
        <dbReference type="ARBA" id="ARBA00019580"/>
    </source>
</evidence>
<name>A0A9P6PXS6_9FUNG</name>
<organism evidence="3 4">
    <name type="scientific">Mortierella polycephala</name>
    <dbReference type="NCBI Taxonomy" id="41804"/>
    <lineage>
        <taxon>Eukaryota</taxon>
        <taxon>Fungi</taxon>
        <taxon>Fungi incertae sedis</taxon>
        <taxon>Mucoromycota</taxon>
        <taxon>Mortierellomycotina</taxon>
        <taxon>Mortierellomycetes</taxon>
        <taxon>Mortierellales</taxon>
        <taxon>Mortierellaceae</taxon>
        <taxon>Mortierella</taxon>
    </lineage>
</organism>
<accession>A0A9P6PXS6</accession>
<dbReference type="Pfam" id="PF14942">
    <property type="entry name" value="Muted"/>
    <property type="match status" value="1"/>
</dbReference>
<feature type="non-terminal residue" evidence="3">
    <location>
        <position position="131"/>
    </location>
</feature>
<evidence type="ECO:0000256" key="1">
    <source>
        <dbReference type="ARBA" id="ARBA00010754"/>
    </source>
</evidence>
<protein>
    <recommendedName>
        <fullName evidence="2">Biogenesis of lysosome-related organelles complex 1 subunit 5</fullName>
    </recommendedName>
</protein>